<dbReference type="RefSeq" id="WP_079189339.1">
    <property type="nucleotide sequence ID" value="NZ_JBIAFJ010000018.1"/>
</dbReference>
<dbReference type="SUPFAM" id="SSF53098">
    <property type="entry name" value="Ribonuclease H-like"/>
    <property type="match status" value="1"/>
</dbReference>
<protein>
    <submittedName>
        <fullName evidence="2">Integrase core domain-containing protein</fullName>
    </submittedName>
</protein>
<organism evidence="2 3">
    <name type="scientific">Streptomyces kebangsaanensis</name>
    <dbReference type="NCBI Taxonomy" id="864058"/>
    <lineage>
        <taxon>Bacteria</taxon>
        <taxon>Bacillati</taxon>
        <taxon>Actinomycetota</taxon>
        <taxon>Actinomycetes</taxon>
        <taxon>Kitasatosporales</taxon>
        <taxon>Streptomycetaceae</taxon>
        <taxon>Streptomyces</taxon>
    </lineage>
</organism>
<sequence>MRCCRPWLRVRLSVGRRGRCWDNVLAESFFGTLKREVFGDRPWPGRAAAHTAIFEWSESRDDLRRLHSSLGHRSPAECETVLAARPPHRWCPSKRNKLTCGRGWLPGRVTSPFLYDKRFAPAAQGLDRGLEPLAEVVSPAVRSAPRT</sequence>
<accession>A0ABW6KWS2</accession>
<name>A0ABW6KWS2_9ACTN</name>
<dbReference type="Proteomes" id="UP001601197">
    <property type="component" value="Unassembled WGS sequence"/>
</dbReference>
<dbReference type="Pfam" id="PF13683">
    <property type="entry name" value="rve_3"/>
    <property type="match status" value="1"/>
</dbReference>
<comment type="caution">
    <text evidence="2">The sequence shown here is derived from an EMBL/GenBank/DDBJ whole genome shotgun (WGS) entry which is preliminary data.</text>
</comment>
<dbReference type="PANTHER" id="PTHR46889">
    <property type="entry name" value="TRANSPOSASE INSF FOR INSERTION SEQUENCE IS3B-RELATED"/>
    <property type="match status" value="1"/>
</dbReference>
<dbReference type="InterPro" id="IPR001584">
    <property type="entry name" value="Integrase_cat-core"/>
</dbReference>
<gene>
    <name evidence="2" type="ORF">ACFYNZ_20385</name>
</gene>
<reference evidence="2 3" key="1">
    <citation type="submission" date="2024-10" db="EMBL/GenBank/DDBJ databases">
        <title>The Natural Products Discovery Center: Release of the First 8490 Sequenced Strains for Exploring Actinobacteria Biosynthetic Diversity.</title>
        <authorList>
            <person name="Kalkreuter E."/>
            <person name="Kautsar S.A."/>
            <person name="Yang D."/>
            <person name="Bader C.D."/>
            <person name="Teijaro C.N."/>
            <person name="Fluegel L."/>
            <person name="Davis C.M."/>
            <person name="Simpson J.R."/>
            <person name="Lauterbach L."/>
            <person name="Steele A.D."/>
            <person name="Gui C."/>
            <person name="Meng S."/>
            <person name="Li G."/>
            <person name="Viehrig K."/>
            <person name="Ye F."/>
            <person name="Su P."/>
            <person name="Kiefer A.F."/>
            <person name="Nichols A."/>
            <person name="Cepeda A.J."/>
            <person name="Yan W."/>
            <person name="Fan B."/>
            <person name="Jiang Y."/>
            <person name="Adhikari A."/>
            <person name="Zheng C.-J."/>
            <person name="Schuster L."/>
            <person name="Cowan T.M."/>
            <person name="Smanski M.J."/>
            <person name="Chevrette M.G."/>
            <person name="De Carvalho L.P.S."/>
            <person name="Shen B."/>
        </authorList>
    </citation>
    <scope>NUCLEOTIDE SEQUENCE [LARGE SCALE GENOMIC DNA]</scope>
    <source>
        <strain evidence="2 3">NPDC007147</strain>
    </source>
</reference>
<dbReference type="PANTHER" id="PTHR46889:SF4">
    <property type="entry name" value="TRANSPOSASE INSO FOR INSERTION SEQUENCE ELEMENT IS911B-RELATED"/>
    <property type="match status" value="1"/>
</dbReference>
<evidence type="ECO:0000313" key="2">
    <source>
        <dbReference type="EMBL" id="MFE9171829.1"/>
    </source>
</evidence>
<dbReference type="EMBL" id="JBIAFJ010000018">
    <property type="protein sequence ID" value="MFE9171829.1"/>
    <property type="molecule type" value="Genomic_DNA"/>
</dbReference>
<dbReference type="InterPro" id="IPR050900">
    <property type="entry name" value="Transposase_IS3/IS150/IS904"/>
</dbReference>
<proteinExistence type="predicted"/>
<evidence type="ECO:0000313" key="3">
    <source>
        <dbReference type="Proteomes" id="UP001601197"/>
    </source>
</evidence>
<evidence type="ECO:0000259" key="1">
    <source>
        <dbReference type="Pfam" id="PF13683"/>
    </source>
</evidence>
<dbReference type="InterPro" id="IPR012337">
    <property type="entry name" value="RNaseH-like_sf"/>
</dbReference>
<feature type="domain" description="Integrase catalytic" evidence="1">
    <location>
        <begin position="9"/>
        <end position="75"/>
    </location>
</feature>
<keyword evidence="3" id="KW-1185">Reference proteome</keyword>